<dbReference type="InterPro" id="IPR022372">
    <property type="entry name" value="Accessory_SS_Asp1"/>
</dbReference>
<dbReference type="AlphaFoldDB" id="A0A9Q3SY77"/>
<dbReference type="NCBIfam" id="TIGR03713">
    <property type="entry name" value="acc_sec_asp1"/>
    <property type="match status" value="1"/>
</dbReference>
<reference evidence="1" key="1">
    <citation type="submission" date="2021-05" db="EMBL/GenBank/DDBJ databases">
        <title>Pangenome of Leuconostoc gelidum warrants species status for Leuconostoc gelidum subsp. gasicomitatum.</title>
        <authorList>
            <person name="Johansson P."/>
            <person name="Sade E."/>
            <person name="Hultman J."/>
            <person name="Auvinen P."/>
            <person name="Bjorkroth J."/>
        </authorList>
    </citation>
    <scope>NUCLEOTIDE SEQUENCE</scope>
    <source>
        <strain evidence="1">A.21.4</strain>
    </source>
</reference>
<sequence length="492" mass="56456">MNLHIIPDWHAYSLTLPEFNDSVHQTQLFLSQGQSVELILVDYLPKLRQILSEKEIEGAETWSVYDVLQQIALKEAKPLALSDFSWPENSQFIYMTDCIDIQVSGKRFATIRLEYPTWTRFEKVDLWTDDIRTQELLIDDRGFISRVTTFDDSEKVLRRDYLTPSGNVAIQEDDTTGIVTTQQTWTTQTTFTNMSELIAAALTYHLQTVPENEYLIFAQSQRTAFFIDKVAPKQPTILSYQTERTNEQLAKNLLLQMSDTINFSVTDTGEQYGKIATQLEHAETLAIIPPYVATQQVNRPAIQPFSTIYWQAATITPTAFDAVSTVLANHPNILVLIETTQSHATFDALIDKNSQTAANAHGIVDNDSQMAYKTRFQFLTPQSEVQRTRYMAHTRVLLDLNKMPDQFLQTKALSFGVPQINIIRTDYVIPNKNGQILSDQSELINALNFYLDDKHHLMVLQETTHQMVADFNDDIVWIKWQQVFNKIKQRNA</sequence>
<evidence type="ECO:0000313" key="1">
    <source>
        <dbReference type="EMBL" id="MBZ5962256.1"/>
    </source>
</evidence>
<evidence type="ECO:0000313" key="2">
    <source>
        <dbReference type="Proteomes" id="UP000752647"/>
    </source>
</evidence>
<gene>
    <name evidence="1" type="primary">asp1</name>
    <name evidence="1" type="ORF">KIJ12_03640</name>
</gene>
<dbReference type="EMBL" id="JAHBFI010000008">
    <property type="protein sequence ID" value="MBZ5962256.1"/>
    <property type="molecule type" value="Genomic_DNA"/>
</dbReference>
<comment type="caution">
    <text evidence="1">The sequence shown here is derived from an EMBL/GenBank/DDBJ whole genome shotgun (WGS) entry which is preliminary data.</text>
</comment>
<dbReference type="Proteomes" id="UP000752647">
    <property type="component" value="Unassembled WGS sequence"/>
</dbReference>
<dbReference type="Pfam" id="PF16993">
    <property type="entry name" value="Asp1"/>
    <property type="match status" value="1"/>
</dbReference>
<proteinExistence type="predicted"/>
<name>A0A9Q3SY77_9LACO</name>
<organism evidence="1 2">
    <name type="scientific">Leuconostoc gasicomitatum</name>
    <dbReference type="NCBI Taxonomy" id="115778"/>
    <lineage>
        <taxon>Bacteria</taxon>
        <taxon>Bacillati</taxon>
        <taxon>Bacillota</taxon>
        <taxon>Bacilli</taxon>
        <taxon>Lactobacillales</taxon>
        <taxon>Lactobacillaceae</taxon>
        <taxon>Leuconostoc</taxon>
        <taxon>Leuconostoc gelidum group</taxon>
    </lineage>
</organism>
<dbReference type="RefSeq" id="WP_224144046.1">
    <property type="nucleotide sequence ID" value="NZ_CBCPIF010000001.1"/>
</dbReference>
<dbReference type="GO" id="GO:0015031">
    <property type="term" value="P:protein transport"/>
    <property type="evidence" value="ECO:0007669"/>
    <property type="project" value="InterPro"/>
</dbReference>
<protein>
    <submittedName>
        <fullName evidence="1">Accessory Sec system protein Asp1</fullName>
    </submittedName>
</protein>
<accession>A0A9Q3SY77</accession>